<dbReference type="PROSITE" id="PS00107">
    <property type="entry name" value="PROTEIN_KINASE_ATP"/>
    <property type="match status" value="1"/>
</dbReference>
<evidence type="ECO:0000313" key="12">
    <source>
        <dbReference type="Proteomes" id="UP000193411"/>
    </source>
</evidence>
<keyword evidence="6 7" id="KW-0067">ATP-binding</keyword>
<reference evidence="11 12" key="1">
    <citation type="submission" date="2016-07" db="EMBL/GenBank/DDBJ databases">
        <title>Pervasive Adenine N6-methylation of Active Genes in Fungi.</title>
        <authorList>
            <consortium name="DOE Joint Genome Institute"/>
            <person name="Mondo S.J."/>
            <person name="Dannebaum R.O."/>
            <person name="Kuo R.C."/>
            <person name="Labutti K."/>
            <person name="Haridas S."/>
            <person name="Kuo A."/>
            <person name="Salamov A."/>
            <person name="Ahrendt S.R."/>
            <person name="Lipzen A."/>
            <person name="Sullivan W."/>
            <person name="Andreopoulos W.B."/>
            <person name="Clum A."/>
            <person name="Lindquist E."/>
            <person name="Daum C."/>
            <person name="Ramamoorthy G.K."/>
            <person name="Gryganskyi A."/>
            <person name="Culley D."/>
            <person name="Magnuson J.K."/>
            <person name="James T.Y."/>
            <person name="O'Malley M.A."/>
            <person name="Stajich J.E."/>
            <person name="Spatafora J.W."/>
            <person name="Visel A."/>
            <person name="Grigoriev I.V."/>
        </authorList>
    </citation>
    <scope>NUCLEOTIDE SEQUENCE [LARGE SCALE GENOMIC DNA]</scope>
    <source>
        <strain evidence="11 12">PL171</strain>
    </source>
</reference>
<dbReference type="GO" id="GO:0004674">
    <property type="term" value="F:protein serine/threonine kinase activity"/>
    <property type="evidence" value="ECO:0007669"/>
    <property type="project" value="UniProtKB-KW"/>
</dbReference>
<proteinExistence type="inferred from homology"/>
<feature type="domain" description="Protein kinase" evidence="10">
    <location>
        <begin position="123"/>
        <end position="378"/>
    </location>
</feature>
<comment type="similarity">
    <text evidence="1">Belongs to the protein kinase superfamily. CAMK Ser/Thr protein kinase family. NIM1 subfamily.</text>
</comment>
<dbReference type="EMBL" id="MCFL01000040">
    <property type="protein sequence ID" value="ORZ32970.1"/>
    <property type="molecule type" value="Genomic_DNA"/>
</dbReference>
<dbReference type="GO" id="GO:0005737">
    <property type="term" value="C:cytoplasm"/>
    <property type="evidence" value="ECO:0007669"/>
    <property type="project" value="TreeGrafter"/>
</dbReference>
<feature type="binding site" evidence="7">
    <location>
        <position position="151"/>
    </location>
    <ligand>
        <name>ATP</name>
        <dbReference type="ChEBI" id="CHEBI:30616"/>
    </ligand>
</feature>
<evidence type="ECO:0000256" key="5">
    <source>
        <dbReference type="ARBA" id="ARBA00022777"/>
    </source>
</evidence>
<evidence type="ECO:0000256" key="9">
    <source>
        <dbReference type="SAM" id="MobiDB-lite"/>
    </source>
</evidence>
<dbReference type="PANTHER" id="PTHR24346">
    <property type="entry name" value="MAP/MICROTUBULE AFFINITY-REGULATING KINASE"/>
    <property type="match status" value="1"/>
</dbReference>
<evidence type="ECO:0000256" key="1">
    <source>
        <dbReference type="ARBA" id="ARBA00010791"/>
    </source>
</evidence>
<name>A0A1Y2HEF5_9FUNG</name>
<dbReference type="SMART" id="SM00220">
    <property type="entry name" value="S_TKc"/>
    <property type="match status" value="1"/>
</dbReference>
<dbReference type="InterPro" id="IPR011009">
    <property type="entry name" value="Kinase-like_dom_sf"/>
</dbReference>
<dbReference type="Gene3D" id="1.10.510.10">
    <property type="entry name" value="Transferase(Phosphotransferase) domain 1"/>
    <property type="match status" value="1"/>
</dbReference>
<comment type="caution">
    <text evidence="11">The sequence shown here is derived from an EMBL/GenBank/DDBJ whole genome shotgun (WGS) entry which is preliminary data.</text>
</comment>
<dbReference type="PROSITE" id="PS00108">
    <property type="entry name" value="PROTEIN_KINASE_ST"/>
    <property type="match status" value="1"/>
</dbReference>
<dbReference type="AlphaFoldDB" id="A0A1Y2HEF5"/>
<protein>
    <submittedName>
        <fullName evidence="11">Kinase-like domain-containing protein</fullName>
    </submittedName>
</protein>
<feature type="compositionally biased region" description="Polar residues" evidence="9">
    <location>
        <begin position="1"/>
        <end position="11"/>
    </location>
</feature>
<organism evidence="11 12">
    <name type="scientific">Catenaria anguillulae PL171</name>
    <dbReference type="NCBI Taxonomy" id="765915"/>
    <lineage>
        <taxon>Eukaryota</taxon>
        <taxon>Fungi</taxon>
        <taxon>Fungi incertae sedis</taxon>
        <taxon>Blastocladiomycota</taxon>
        <taxon>Blastocladiomycetes</taxon>
        <taxon>Blastocladiales</taxon>
        <taxon>Catenariaceae</taxon>
        <taxon>Catenaria</taxon>
    </lineage>
</organism>
<dbReference type="PANTHER" id="PTHR24346:SF82">
    <property type="entry name" value="KP78A-RELATED"/>
    <property type="match status" value="1"/>
</dbReference>
<dbReference type="FunFam" id="1.10.510.10:FF:000571">
    <property type="entry name" value="Maternal embryonic leucine zipper kinase"/>
    <property type="match status" value="1"/>
</dbReference>
<accession>A0A1Y2HEF5</accession>
<dbReference type="InterPro" id="IPR000719">
    <property type="entry name" value="Prot_kinase_dom"/>
</dbReference>
<evidence type="ECO:0000313" key="11">
    <source>
        <dbReference type="EMBL" id="ORZ32970.1"/>
    </source>
</evidence>
<evidence type="ECO:0000256" key="4">
    <source>
        <dbReference type="ARBA" id="ARBA00022741"/>
    </source>
</evidence>
<dbReference type="Pfam" id="PF00069">
    <property type="entry name" value="Pkinase"/>
    <property type="match status" value="1"/>
</dbReference>
<keyword evidence="5 11" id="KW-0418">Kinase</keyword>
<dbReference type="STRING" id="765915.A0A1Y2HEF5"/>
<keyword evidence="3" id="KW-0808">Transferase</keyword>
<evidence type="ECO:0000256" key="8">
    <source>
        <dbReference type="RuleBase" id="RU000304"/>
    </source>
</evidence>
<dbReference type="Proteomes" id="UP000193411">
    <property type="component" value="Unassembled WGS sequence"/>
</dbReference>
<dbReference type="SUPFAM" id="SSF56112">
    <property type="entry name" value="Protein kinase-like (PK-like)"/>
    <property type="match status" value="1"/>
</dbReference>
<dbReference type="InterPro" id="IPR017441">
    <property type="entry name" value="Protein_kinase_ATP_BS"/>
</dbReference>
<feature type="region of interest" description="Disordered" evidence="9">
    <location>
        <begin position="68"/>
        <end position="118"/>
    </location>
</feature>
<sequence>MTTLPSPTSPIHLNHQHQPHQSQSQQHQQQQQQHAGAYYHHPQRPLSYAAPTDSWDHPFFRPAVLHIDRPPRGAHHHNQQPPTSTSPTSPTSPPPTNSASAQAQDQPAPPHPPTRPTVRIDQYTLGRTLGQGSMGKVKLATDPDGTRYAIKIIPRSGHLTNEDDAAAETRVVREASVLFLLNHPNIVKLVDALVTPQHFYLVMEFVDGPQLLDHVVARGRLSEEEARRVAVGLISAMAYCHHHHIVHRDLKIENILLTKTNQIKLLDFGLANFYDPHAHLHTFCGSLYFASPELISAQPYTGPEVDAWSLGVVLYVLVTARVPFDAPTLPELHAKIKRGNPQFPPHCSPALVDLLRKLLTVDPRTRATVHEAAQHPWL</sequence>
<feature type="non-terminal residue" evidence="11">
    <location>
        <position position="378"/>
    </location>
</feature>
<dbReference type="CDD" id="cd14003">
    <property type="entry name" value="STKc_AMPK-like"/>
    <property type="match status" value="1"/>
</dbReference>
<dbReference type="PROSITE" id="PS50011">
    <property type="entry name" value="PROTEIN_KINASE_DOM"/>
    <property type="match status" value="1"/>
</dbReference>
<keyword evidence="2 8" id="KW-0723">Serine/threonine-protein kinase</keyword>
<dbReference type="GO" id="GO:0005524">
    <property type="term" value="F:ATP binding"/>
    <property type="evidence" value="ECO:0007669"/>
    <property type="project" value="UniProtKB-UniRule"/>
</dbReference>
<feature type="region of interest" description="Disordered" evidence="9">
    <location>
        <begin position="1"/>
        <end position="52"/>
    </location>
</feature>
<feature type="compositionally biased region" description="Low complexity" evidence="9">
    <location>
        <begin position="19"/>
        <end position="40"/>
    </location>
</feature>
<dbReference type="GO" id="GO:0000226">
    <property type="term" value="P:microtubule cytoskeleton organization"/>
    <property type="evidence" value="ECO:0007669"/>
    <property type="project" value="TreeGrafter"/>
</dbReference>
<dbReference type="GO" id="GO:0035556">
    <property type="term" value="P:intracellular signal transduction"/>
    <property type="evidence" value="ECO:0007669"/>
    <property type="project" value="TreeGrafter"/>
</dbReference>
<keyword evidence="12" id="KW-1185">Reference proteome</keyword>
<keyword evidence="4 7" id="KW-0547">Nucleotide-binding</keyword>
<gene>
    <name evidence="11" type="ORF">BCR44DRAFT_117729</name>
</gene>
<evidence type="ECO:0000256" key="7">
    <source>
        <dbReference type="PROSITE-ProRule" id="PRU10141"/>
    </source>
</evidence>
<evidence type="ECO:0000256" key="6">
    <source>
        <dbReference type="ARBA" id="ARBA00022840"/>
    </source>
</evidence>
<dbReference type="OrthoDB" id="193931at2759"/>
<evidence type="ECO:0000256" key="3">
    <source>
        <dbReference type="ARBA" id="ARBA00022679"/>
    </source>
</evidence>
<evidence type="ECO:0000256" key="2">
    <source>
        <dbReference type="ARBA" id="ARBA00022527"/>
    </source>
</evidence>
<evidence type="ECO:0000259" key="10">
    <source>
        <dbReference type="PROSITE" id="PS50011"/>
    </source>
</evidence>
<dbReference type="InterPro" id="IPR008271">
    <property type="entry name" value="Ser/Thr_kinase_AS"/>
</dbReference>